<proteinExistence type="predicted"/>
<evidence type="ECO:0000313" key="3">
    <source>
        <dbReference type="Proteomes" id="UP001379533"/>
    </source>
</evidence>
<evidence type="ECO:0008006" key="4">
    <source>
        <dbReference type="Google" id="ProtNLM"/>
    </source>
</evidence>
<reference evidence="2 3" key="1">
    <citation type="submission" date="2021-12" db="EMBL/GenBank/DDBJ databases">
        <title>Discovery of the Pendulisporaceae a myxobacterial family with distinct sporulation behavior and unique specialized metabolism.</title>
        <authorList>
            <person name="Garcia R."/>
            <person name="Popoff A."/>
            <person name="Bader C.D."/>
            <person name="Loehr J."/>
            <person name="Walesch S."/>
            <person name="Walt C."/>
            <person name="Boldt J."/>
            <person name="Bunk B."/>
            <person name="Haeckl F.J.F.P.J."/>
            <person name="Gunesch A.P."/>
            <person name="Birkelbach J."/>
            <person name="Nuebel U."/>
            <person name="Pietschmann T."/>
            <person name="Bach T."/>
            <person name="Mueller R."/>
        </authorList>
    </citation>
    <scope>NUCLEOTIDE SEQUENCE [LARGE SCALE GENOMIC DNA]</scope>
    <source>
        <strain evidence="2 3">MSr12523</strain>
    </source>
</reference>
<evidence type="ECO:0000313" key="2">
    <source>
        <dbReference type="EMBL" id="WXA94326.1"/>
    </source>
</evidence>
<dbReference type="RefSeq" id="WP_394844928.1">
    <property type="nucleotide sequence ID" value="NZ_CP089982.1"/>
</dbReference>
<gene>
    <name evidence="2" type="ORF">LZC95_48760</name>
</gene>
<feature type="chain" id="PRO_5046567497" description="Lipoprotein" evidence="1">
    <location>
        <begin position="23"/>
        <end position="86"/>
    </location>
</feature>
<dbReference type="Proteomes" id="UP001379533">
    <property type="component" value="Chromosome"/>
</dbReference>
<feature type="signal peptide" evidence="1">
    <location>
        <begin position="1"/>
        <end position="22"/>
    </location>
</feature>
<sequence>MKYILLLILLFLAACANSDVSAYHPTTLSSDARARTDACGKPLYFPWDFSLPPFRALWGIRTKSAIGAASLPRDPMFGSSDYPCLG</sequence>
<keyword evidence="3" id="KW-1185">Reference proteome</keyword>
<evidence type="ECO:0000256" key="1">
    <source>
        <dbReference type="SAM" id="SignalP"/>
    </source>
</evidence>
<name>A0ABZ2KD71_9BACT</name>
<dbReference type="PROSITE" id="PS51257">
    <property type="entry name" value="PROKAR_LIPOPROTEIN"/>
    <property type="match status" value="1"/>
</dbReference>
<keyword evidence="1" id="KW-0732">Signal</keyword>
<dbReference type="EMBL" id="CP089982">
    <property type="protein sequence ID" value="WXA94326.1"/>
    <property type="molecule type" value="Genomic_DNA"/>
</dbReference>
<protein>
    <recommendedName>
        <fullName evidence="4">Lipoprotein</fullName>
    </recommendedName>
</protein>
<organism evidence="2 3">
    <name type="scientific">Pendulispora brunnea</name>
    <dbReference type="NCBI Taxonomy" id="2905690"/>
    <lineage>
        <taxon>Bacteria</taxon>
        <taxon>Pseudomonadati</taxon>
        <taxon>Myxococcota</taxon>
        <taxon>Myxococcia</taxon>
        <taxon>Myxococcales</taxon>
        <taxon>Sorangiineae</taxon>
        <taxon>Pendulisporaceae</taxon>
        <taxon>Pendulispora</taxon>
    </lineage>
</organism>
<accession>A0ABZ2KD71</accession>